<dbReference type="RefSeq" id="WP_114613841.1">
    <property type="nucleotide sequence ID" value="NZ_QFWX01000006.1"/>
</dbReference>
<evidence type="ECO:0000256" key="1">
    <source>
        <dbReference type="SAM" id="MobiDB-lite"/>
    </source>
</evidence>
<reference evidence="3" key="1">
    <citation type="submission" date="2018-05" db="EMBL/GenBank/DDBJ databases">
        <authorList>
            <person name="Lu D."/>
        </authorList>
    </citation>
    <scope>NUCLEOTIDE SEQUENCE [LARGE SCALE GENOMIC DNA]</scope>
    <source>
        <strain evidence="3">F01</strain>
    </source>
</reference>
<sequence length="371" mass="40219">MNNDSAYSQRVASALKTQFVADALAMPVHWYYNPMDIEKAFPGGIQRFEAAPDFHPSSIMSLHSTSSGGRRQGRKAPDESSSAIVGDVILKGRAKYWDVPSVHYHQGMGPGENTLNAHCTRVLMRALAGAAGEYDRKVYLSDYIGFMTADPPAHPDTYAESYHRGFFANFQKGLAPEKCAMVTHDTPSVGGLVTVASLVFSQRLRGAGVSEIQALCREHVALTHPDESLMAVCNRYVRLLCGLMEGPGEEGAKSLLVEAGKGSDGLDVAGLVSRNLPDLQVVGRLYSSACYISDSWPVVLYLAYKYHKDPWLALRVNTNLGGDNVHRGMVLGALMGLLHAEVATSWFDQLVAHQAIGREIDALISAAVAPR</sequence>
<evidence type="ECO:0000313" key="2">
    <source>
        <dbReference type="EMBL" id="PXX89627.1"/>
    </source>
</evidence>
<evidence type="ECO:0000313" key="3">
    <source>
        <dbReference type="Proteomes" id="UP000253987"/>
    </source>
</evidence>
<name>A0A2V3ZHK0_9GAMM</name>
<dbReference type="SUPFAM" id="SSF101478">
    <property type="entry name" value="ADP-ribosylglycohydrolase"/>
    <property type="match status" value="1"/>
</dbReference>
<keyword evidence="3" id="KW-1185">Reference proteome</keyword>
<gene>
    <name evidence="2" type="ORF">DIT71_13985</name>
</gene>
<feature type="compositionally biased region" description="Polar residues" evidence="1">
    <location>
        <begin position="59"/>
        <end position="69"/>
    </location>
</feature>
<dbReference type="AlphaFoldDB" id="A0A2V3ZHK0"/>
<dbReference type="Gene3D" id="1.10.4080.10">
    <property type="entry name" value="ADP-ribosylation/Crystallin J1"/>
    <property type="match status" value="1"/>
</dbReference>
<dbReference type="Proteomes" id="UP000253987">
    <property type="component" value="Unassembled WGS sequence"/>
</dbReference>
<proteinExistence type="predicted"/>
<dbReference type="InterPro" id="IPR036705">
    <property type="entry name" value="Ribosyl_crysJ1_sf"/>
</dbReference>
<dbReference type="EMBL" id="QFWX01000006">
    <property type="protein sequence ID" value="PXX89627.1"/>
    <property type="molecule type" value="Genomic_DNA"/>
</dbReference>
<protein>
    <submittedName>
        <fullName evidence="2">ADP-ribosylglycohydrolase family protein</fullName>
    </submittedName>
</protein>
<dbReference type="InterPro" id="IPR005502">
    <property type="entry name" value="Ribosyl_crysJ1"/>
</dbReference>
<dbReference type="GO" id="GO:0016787">
    <property type="term" value="F:hydrolase activity"/>
    <property type="evidence" value="ECO:0007669"/>
    <property type="project" value="UniProtKB-KW"/>
</dbReference>
<keyword evidence="2" id="KW-0378">Hydrolase</keyword>
<dbReference type="Pfam" id="PF03747">
    <property type="entry name" value="ADP_ribosyl_GH"/>
    <property type="match status" value="1"/>
</dbReference>
<feature type="region of interest" description="Disordered" evidence="1">
    <location>
        <begin position="59"/>
        <end position="81"/>
    </location>
</feature>
<accession>A0A2V3ZHK0</accession>
<dbReference type="OrthoDB" id="5297797at2"/>
<comment type="caution">
    <text evidence="2">The sequence shown here is derived from an EMBL/GenBank/DDBJ whole genome shotgun (WGS) entry which is preliminary data.</text>
</comment>
<reference evidence="2 3" key="2">
    <citation type="submission" date="2018-06" db="EMBL/GenBank/DDBJ databases">
        <title>Marinobactersediminissp. nov, a moderately halophilic bacterium isolated from marine solar saltern.</title>
        <authorList>
            <person name="Zhang Y."/>
        </authorList>
    </citation>
    <scope>NUCLEOTIDE SEQUENCE [LARGE SCALE GENOMIC DNA]</scope>
    <source>
        <strain evidence="2 3">F01</strain>
    </source>
</reference>
<organism evidence="2 3">
    <name type="scientific">Marinobacter vulgaris</name>
    <dbReference type="NCBI Taxonomy" id="1928331"/>
    <lineage>
        <taxon>Bacteria</taxon>
        <taxon>Pseudomonadati</taxon>
        <taxon>Pseudomonadota</taxon>
        <taxon>Gammaproteobacteria</taxon>
        <taxon>Pseudomonadales</taxon>
        <taxon>Marinobacteraceae</taxon>
        <taxon>Marinobacter</taxon>
    </lineage>
</organism>